<dbReference type="EMBL" id="JYDV01000102">
    <property type="protein sequence ID" value="KRZ33654.1"/>
    <property type="molecule type" value="Genomic_DNA"/>
</dbReference>
<reference evidence="4 5" key="1">
    <citation type="submission" date="2015-01" db="EMBL/GenBank/DDBJ databases">
        <title>Evolution of Trichinella species and genotypes.</title>
        <authorList>
            <person name="Korhonen P.K."/>
            <person name="Edoardo P."/>
            <person name="Giuseppe L.R."/>
            <person name="Gasser R.B."/>
        </authorList>
    </citation>
    <scope>NUCLEOTIDE SEQUENCE [LARGE SCALE GENOMIC DNA]</scope>
    <source>
        <strain evidence="2">ISS13</strain>
        <strain evidence="3">ISS176</strain>
    </source>
</reference>
<evidence type="ECO:0000313" key="4">
    <source>
        <dbReference type="Proteomes" id="UP000054632"/>
    </source>
</evidence>
<accession>A0A0V1EG38</accession>
<evidence type="ECO:0000256" key="1">
    <source>
        <dbReference type="SAM" id="MobiDB-lite"/>
    </source>
</evidence>
<evidence type="ECO:0000313" key="3">
    <source>
        <dbReference type="EMBL" id="KRZ33654.1"/>
    </source>
</evidence>
<dbReference type="EMBL" id="JYDR01000042">
    <property type="protein sequence ID" value="KRY72600.1"/>
    <property type="molecule type" value="Genomic_DNA"/>
</dbReference>
<dbReference type="Proteomes" id="UP000054826">
    <property type="component" value="Unassembled WGS sequence"/>
</dbReference>
<protein>
    <submittedName>
        <fullName evidence="2">Uncharacterized protein</fullName>
    </submittedName>
</protein>
<feature type="region of interest" description="Disordered" evidence="1">
    <location>
        <begin position="135"/>
        <end position="154"/>
    </location>
</feature>
<dbReference type="AlphaFoldDB" id="A0A0V1EG38"/>
<gene>
    <name evidence="2" type="ORF">T4A_2804</name>
    <name evidence="3" type="ORF">T4C_7889</name>
</gene>
<evidence type="ECO:0000313" key="5">
    <source>
        <dbReference type="Proteomes" id="UP000054826"/>
    </source>
</evidence>
<organism evidence="2 4">
    <name type="scientific">Trichinella pseudospiralis</name>
    <name type="common">Parasitic roundworm</name>
    <dbReference type="NCBI Taxonomy" id="6337"/>
    <lineage>
        <taxon>Eukaryota</taxon>
        <taxon>Metazoa</taxon>
        <taxon>Ecdysozoa</taxon>
        <taxon>Nematoda</taxon>
        <taxon>Enoplea</taxon>
        <taxon>Dorylaimia</taxon>
        <taxon>Trichinellida</taxon>
        <taxon>Trichinellidae</taxon>
        <taxon>Trichinella</taxon>
    </lineage>
</organism>
<comment type="caution">
    <text evidence="2">The sequence shown here is derived from an EMBL/GenBank/DDBJ whole genome shotgun (WGS) entry which is preliminary data.</text>
</comment>
<evidence type="ECO:0000313" key="2">
    <source>
        <dbReference type="EMBL" id="KRY72600.1"/>
    </source>
</evidence>
<dbReference type="Proteomes" id="UP000054632">
    <property type="component" value="Unassembled WGS sequence"/>
</dbReference>
<name>A0A0V1EG38_TRIPS</name>
<proteinExistence type="predicted"/>
<sequence>MNCAKVDQSPPHRAHQPLYIGSVTFSNGWFRYQLVQLKPKLSFNKAAAAATTTTTTTNTTTTLLLLLLLLLLNTATAVADRSTPGHKSSATIWCPAVISKAGGDVVNAIEHSNNNGGQTAKLISSQFRKQSQLRPHPLLDTGQPWRPPEASTSRNRHASMINYNSTFFHFSSVQATAVQLDIEE</sequence>